<dbReference type="Proteomes" id="UP001066276">
    <property type="component" value="Chromosome 4_2"/>
</dbReference>
<protein>
    <submittedName>
        <fullName evidence="1">Uncharacterized protein</fullName>
    </submittedName>
</protein>
<gene>
    <name evidence="1" type="ORF">NDU88_004497</name>
</gene>
<proteinExistence type="predicted"/>
<accession>A0AAV7SIY5</accession>
<reference evidence="1" key="1">
    <citation type="journal article" date="2022" name="bioRxiv">
        <title>Sequencing and chromosome-scale assembly of the giantPleurodeles waltlgenome.</title>
        <authorList>
            <person name="Brown T."/>
            <person name="Elewa A."/>
            <person name="Iarovenko S."/>
            <person name="Subramanian E."/>
            <person name="Araus A.J."/>
            <person name="Petzold A."/>
            <person name="Susuki M."/>
            <person name="Suzuki K.-i.T."/>
            <person name="Hayashi T."/>
            <person name="Toyoda A."/>
            <person name="Oliveira C."/>
            <person name="Osipova E."/>
            <person name="Leigh N.D."/>
            <person name="Simon A."/>
            <person name="Yun M.H."/>
        </authorList>
    </citation>
    <scope>NUCLEOTIDE SEQUENCE</scope>
    <source>
        <strain evidence="1">20211129_DDA</strain>
        <tissue evidence="1">Liver</tissue>
    </source>
</reference>
<keyword evidence="2" id="KW-1185">Reference proteome</keyword>
<dbReference type="EMBL" id="JANPWB010000008">
    <property type="protein sequence ID" value="KAJ1164050.1"/>
    <property type="molecule type" value="Genomic_DNA"/>
</dbReference>
<evidence type="ECO:0000313" key="2">
    <source>
        <dbReference type="Proteomes" id="UP001066276"/>
    </source>
</evidence>
<evidence type="ECO:0000313" key="1">
    <source>
        <dbReference type="EMBL" id="KAJ1164050.1"/>
    </source>
</evidence>
<organism evidence="1 2">
    <name type="scientific">Pleurodeles waltl</name>
    <name type="common">Iberian ribbed newt</name>
    <dbReference type="NCBI Taxonomy" id="8319"/>
    <lineage>
        <taxon>Eukaryota</taxon>
        <taxon>Metazoa</taxon>
        <taxon>Chordata</taxon>
        <taxon>Craniata</taxon>
        <taxon>Vertebrata</taxon>
        <taxon>Euteleostomi</taxon>
        <taxon>Amphibia</taxon>
        <taxon>Batrachia</taxon>
        <taxon>Caudata</taxon>
        <taxon>Salamandroidea</taxon>
        <taxon>Salamandridae</taxon>
        <taxon>Pleurodelinae</taxon>
        <taxon>Pleurodeles</taxon>
    </lineage>
</organism>
<sequence>MRVRWSYAPNNGSHSNHEFTNTLLQIVAQGKQFAKETMLCLLVPVTRSWRRRTVLQVEARGQSLTCVSLRLTRDQVCLVKDLEAFSL</sequence>
<dbReference type="AlphaFoldDB" id="A0AAV7SIY5"/>
<comment type="caution">
    <text evidence="1">The sequence shown here is derived from an EMBL/GenBank/DDBJ whole genome shotgun (WGS) entry which is preliminary data.</text>
</comment>
<name>A0AAV7SIY5_PLEWA</name>